<feature type="compositionally biased region" description="Basic and acidic residues" evidence="1">
    <location>
        <begin position="28"/>
        <end position="42"/>
    </location>
</feature>
<reference evidence="2" key="1">
    <citation type="submission" date="2018-05" db="EMBL/GenBank/DDBJ databases">
        <title>Draft genome of Mucuna pruriens seed.</title>
        <authorList>
            <person name="Nnadi N.E."/>
            <person name="Vos R."/>
            <person name="Hasami M.H."/>
            <person name="Devisetty U.K."/>
            <person name="Aguiy J.C."/>
        </authorList>
    </citation>
    <scope>NUCLEOTIDE SEQUENCE [LARGE SCALE GENOMIC DNA]</scope>
    <source>
        <strain evidence="2">JCA_2017</strain>
    </source>
</reference>
<dbReference type="OrthoDB" id="683342at2759"/>
<dbReference type="PANTHER" id="PTHR36346:SF2">
    <property type="entry name" value="EXPRESSED PROTEIN"/>
    <property type="match status" value="1"/>
</dbReference>
<evidence type="ECO:0000313" key="3">
    <source>
        <dbReference type="Proteomes" id="UP000257109"/>
    </source>
</evidence>
<comment type="caution">
    <text evidence="2">The sequence shown here is derived from an EMBL/GenBank/DDBJ whole genome shotgun (WGS) entry which is preliminary data.</text>
</comment>
<feature type="non-terminal residue" evidence="2">
    <location>
        <position position="1"/>
    </location>
</feature>
<dbReference type="AlphaFoldDB" id="A0A371FLV4"/>
<dbReference type="STRING" id="157652.A0A371FLV4"/>
<dbReference type="PANTHER" id="PTHR36346">
    <property type="entry name" value="EXPRESSED PROTEIN"/>
    <property type="match status" value="1"/>
</dbReference>
<dbReference type="EMBL" id="QJKJ01008579">
    <property type="protein sequence ID" value="RDX79307.1"/>
    <property type="molecule type" value="Genomic_DNA"/>
</dbReference>
<feature type="region of interest" description="Disordered" evidence="1">
    <location>
        <begin position="24"/>
        <end position="45"/>
    </location>
</feature>
<proteinExistence type="predicted"/>
<evidence type="ECO:0000256" key="1">
    <source>
        <dbReference type="SAM" id="MobiDB-lite"/>
    </source>
</evidence>
<dbReference type="Proteomes" id="UP000257109">
    <property type="component" value="Unassembled WGS sequence"/>
</dbReference>
<gene>
    <name evidence="2" type="ORF">CR513_40282</name>
</gene>
<sequence length="334" mass="38296">MSAMVEVWVGELTKLREKVLGLKAKQGSQREQEEKETQKKENTTVQRDTTMSEATVFLLTSMKEWAIAEPRCLSVKATENKTTSMSSNMFNHLQFSPRLFGGGLNSCIPPQFLHQWCIFTSSSWKYCIQNKLILPHAVHYFSDTNSLQKLLVPPVVYQGQKQRELIPIKRLSIHTNMLCWYLICFTKHLILHDLFHFPLRQQVLEHPRRFPKLPTIVLVNSTTNASDTFSAFRHGPHCSNHTVAAILGTANNANLPLCETIPFKASVARAFLSTSHSMWPYTITTTTTVTFFAKRLNKFIIIRHVICLRITKSDHGRAFNMFWTKRAIVTILFA</sequence>
<organism evidence="2 3">
    <name type="scientific">Mucuna pruriens</name>
    <name type="common">Velvet bean</name>
    <name type="synonym">Dolichos pruriens</name>
    <dbReference type="NCBI Taxonomy" id="157652"/>
    <lineage>
        <taxon>Eukaryota</taxon>
        <taxon>Viridiplantae</taxon>
        <taxon>Streptophyta</taxon>
        <taxon>Embryophyta</taxon>
        <taxon>Tracheophyta</taxon>
        <taxon>Spermatophyta</taxon>
        <taxon>Magnoliopsida</taxon>
        <taxon>eudicotyledons</taxon>
        <taxon>Gunneridae</taxon>
        <taxon>Pentapetalae</taxon>
        <taxon>rosids</taxon>
        <taxon>fabids</taxon>
        <taxon>Fabales</taxon>
        <taxon>Fabaceae</taxon>
        <taxon>Papilionoideae</taxon>
        <taxon>50 kb inversion clade</taxon>
        <taxon>NPAAA clade</taxon>
        <taxon>indigoferoid/millettioid clade</taxon>
        <taxon>Phaseoleae</taxon>
        <taxon>Mucuna</taxon>
    </lineage>
</organism>
<protein>
    <submittedName>
        <fullName evidence="2">Uncharacterized protein</fullName>
    </submittedName>
</protein>
<accession>A0A371FLV4</accession>
<keyword evidence="3" id="KW-1185">Reference proteome</keyword>
<evidence type="ECO:0000313" key="2">
    <source>
        <dbReference type="EMBL" id="RDX79307.1"/>
    </source>
</evidence>
<name>A0A371FLV4_MUCPR</name>